<dbReference type="GO" id="GO:0005886">
    <property type="term" value="C:plasma membrane"/>
    <property type="evidence" value="ECO:0007669"/>
    <property type="project" value="UniProtKB-SubCell"/>
</dbReference>
<keyword evidence="2" id="KW-1003">Cell membrane</keyword>
<keyword evidence="4 6" id="KW-1133">Transmembrane helix</keyword>
<evidence type="ECO:0000256" key="6">
    <source>
        <dbReference type="SAM" id="Phobius"/>
    </source>
</evidence>
<gene>
    <name evidence="9" type="ORF">SAMN05216290_2239</name>
</gene>
<accession>A0A1I0QEY2</accession>
<keyword evidence="5 6" id="KW-0472">Membrane</keyword>
<reference evidence="10" key="1">
    <citation type="submission" date="2016-10" db="EMBL/GenBank/DDBJ databases">
        <authorList>
            <person name="Varghese N."/>
            <person name="Submissions S."/>
        </authorList>
    </citation>
    <scope>NUCLEOTIDE SEQUENCE [LARGE SCALE GENOMIC DNA]</scope>
    <source>
        <strain evidence="10">CGMCC 1.12402</strain>
    </source>
</reference>
<dbReference type="Proteomes" id="UP000199437">
    <property type="component" value="Unassembled WGS sequence"/>
</dbReference>
<evidence type="ECO:0000259" key="7">
    <source>
        <dbReference type="Pfam" id="PF02687"/>
    </source>
</evidence>
<evidence type="ECO:0000259" key="8">
    <source>
        <dbReference type="Pfam" id="PF12704"/>
    </source>
</evidence>
<dbReference type="Pfam" id="PF12704">
    <property type="entry name" value="MacB_PCD"/>
    <property type="match status" value="1"/>
</dbReference>
<evidence type="ECO:0000313" key="9">
    <source>
        <dbReference type="EMBL" id="SEW25151.1"/>
    </source>
</evidence>
<dbReference type="OrthoDB" id="5933722at2"/>
<name>A0A1I0QEY2_9BACT</name>
<feature type="transmembrane region" description="Helical" evidence="6">
    <location>
        <begin position="720"/>
        <end position="746"/>
    </location>
</feature>
<dbReference type="InterPro" id="IPR003838">
    <property type="entry name" value="ABC3_permease_C"/>
</dbReference>
<dbReference type="InterPro" id="IPR050250">
    <property type="entry name" value="Macrolide_Exporter_MacB"/>
</dbReference>
<evidence type="ECO:0000256" key="3">
    <source>
        <dbReference type="ARBA" id="ARBA00022692"/>
    </source>
</evidence>
<feature type="transmembrane region" description="Helical" evidence="6">
    <location>
        <begin position="758"/>
        <end position="780"/>
    </location>
</feature>
<protein>
    <submittedName>
        <fullName evidence="9">Putative ABC transport system permease protein</fullName>
    </submittedName>
</protein>
<keyword evidence="10" id="KW-1185">Reference proteome</keyword>
<dbReference type="GO" id="GO:0022857">
    <property type="term" value="F:transmembrane transporter activity"/>
    <property type="evidence" value="ECO:0007669"/>
    <property type="project" value="TreeGrafter"/>
</dbReference>
<dbReference type="GeneID" id="99986945"/>
<feature type="transmembrane region" description="Helical" evidence="6">
    <location>
        <begin position="676"/>
        <end position="699"/>
    </location>
</feature>
<feature type="transmembrane region" description="Helical" evidence="6">
    <location>
        <begin position="426"/>
        <end position="449"/>
    </location>
</feature>
<evidence type="ECO:0000256" key="2">
    <source>
        <dbReference type="ARBA" id="ARBA00022475"/>
    </source>
</evidence>
<feature type="transmembrane region" description="Helical" evidence="6">
    <location>
        <begin position="21"/>
        <end position="41"/>
    </location>
</feature>
<evidence type="ECO:0000256" key="4">
    <source>
        <dbReference type="ARBA" id="ARBA00022989"/>
    </source>
</evidence>
<feature type="transmembrane region" description="Helical" evidence="6">
    <location>
        <begin position="288"/>
        <end position="310"/>
    </location>
</feature>
<proteinExistence type="predicted"/>
<feature type="domain" description="ABC3 transporter permease C-terminal" evidence="7">
    <location>
        <begin position="680"/>
        <end position="792"/>
    </location>
</feature>
<dbReference type="STRING" id="1267423.SAMN05216290_2239"/>
<dbReference type="InterPro" id="IPR025857">
    <property type="entry name" value="MacB_PCD"/>
</dbReference>
<dbReference type="EMBL" id="FOIR01000002">
    <property type="protein sequence ID" value="SEW25151.1"/>
    <property type="molecule type" value="Genomic_DNA"/>
</dbReference>
<feature type="domain" description="ABC3 transporter permease C-terminal" evidence="7">
    <location>
        <begin position="295"/>
        <end position="409"/>
    </location>
</feature>
<feature type="transmembrane region" description="Helical" evidence="6">
    <location>
        <begin position="343"/>
        <end position="362"/>
    </location>
</feature>
<feature type="transmembrane region" description="Helical" evidence="6">
    <location>
        <begin position="382"/>
        <end position="405"/>
    </location>
</feature>
<dbReference type="PANTHER" id="PTHR30572:SF18">
    <property type="entry name" value="ABC-TYPE MACROLIDE FAMILY EXPORT SYSTEM PERMEASE COMPONENT 2"/>
    <property type="match status" value="1"/>
</dbReference>
<sequence length="799" mass="88829">MLKNYLKIAIRNIQKHKGYSFINVFGLAVGICCCLLIFLYVKDELTYDRFHTNVDRIYRINSEIDWFGNKDLMGASNLVEAKEYADRIPEIEVFTRYKGTALVIKKGEEYVSQYGALFTDPGTFEIFDYQVLDGSLEGALDNLNSIVISRSIAEKYLDRVNVAGEELTIKLEGKLEQFIVEAVFEDFPINSSLNPNIYFPIEKSNDFKNMNPARAWNSVGNTSILMLKEGSDPKEVEKKLREVRLQLNPDEDSWASGIVSYLEPLKSFHLNTAVQGSSGVANASDPTYSYILGGIGLLILILACINFANLSVARSIPRAKEIGLRKVLGAQRKQIMLQFLGEAFYVSLIAFVLGLILAEMLLPTFGQLTNKTFIDGVWNDTYLISACLVVVAVSGLLAGSYPAFFVSRFSVLKSLSGKVKMSGKQYLTKGLVLFQFAIAAILVIGTIGMNQQISFLLKTDLGYDDKDMVALNIRGSEKQANIITSELKKDPNIVNVSLGGDFSSATSMGYGEEEFFCMYSAIDTSFIDVMGLQLLQGRNINQNEDLYVRGEDTLSNIVVNQKFLEKIKYDGDPIGLFITSGGDEPKDAYRIVGVVNDFIYTSAKNGVSPIALQAGSAEKGKFNKVNVKYSSGYASEIESKLSEAWKKVESYSPLSFSFVEEQNRARYFEEKRWRSIITSATIIAIIISCLGLFGMAHLSSQQRQKEIGVRKVLGASVRELVFMLNLSFTKLVAISAIIAIPAAYFFLDDWLSNFAFRIDLGVLVFVVPTFITLFIAVLTVSIQSYRTANANPVDSLRNE</sequence>
<evidence type="ECO:0000313" key="10">
    <source>
        <dbReference type="Proteomes" id="UP000199437"/>
    </source>
</evidence>
<keyword evidence="3 6" id="KW-0812">Transmembrane</keyword>
<dbReference type="PANTHER" id="PTHR30572">
    <property type="entry name" value="MEMBRANE COMPONENT OF TRANSPORTER-RELATED"/>
    <property type="match status" value="1"/>
</dbReference>
<dbReference type="AlphaFoldDB" id="A0A1I0QEY2"/>
<feature type="domain" description="MacB-like periplasmic core" evidence="8">
    <location>
        <begin position="20"/>
        <end position="242"/>
    </location>
</feature>
<comment type="subcellular location">
    <subcellularLocation>
        <location evidence="1">Cell membrane</location>
        <topology evidence="1">Multi-pass membrane protein</topology>
    </subcellularLocation>
</comment>
<dbReference type="RefSeq" id="WP_090258668.1">
    <property type="nucleotide sequence ID" value="NZ_FOIR01000002.1"/>
</dbReference>
<evidence type="ECO:0000256" key="5">
    <source>
        <dbReference type="ARBA" id="ARBA00023136"/>
    </source>
</evidence>
<evidence type="ECO:0000256" key="1">
    <source>
        <dbReference type="ARBA" id="ARBA00004651"/>
    </source>
</evidence>
<organism evidence="9 10">
    <name type="scientific">Roseivirga pacifica</name>
    <dbReference type="NCBI Taxonomy" id="1267423"/>
    <lineage>
        <taxon>Bacteria</taxon>
        <taxon>Pseudomonadati</taxon>
        <taxon>Bacteroidota</taxon>
        <taxon>Cytophagia</taxon>
        <taxon>Cytophagales</taxon>
        <taxon>Roseivirgaceae</taxon>
        <taxon>Roseivirga</taxon>
    </lineage>
</organism>
<dbReference type="Pfam" id="PF02687">
    <property type="entry name" value="FtsX"/>
    <property type="match status" value="2"/>
</dbReference>